<protein>
    <submittedName>
        <fullName evidence="2">Uncharacterized protein</fullName>
    </submittedName>
</protein>
<feature type="compositionally biased region" description="Low complexity" evidence="1">
    <location>
        <begin position="602"/>
        <end position="613"/>
    </location>
</feature>
<dbReference type="Gene3D" id="3.60.130.30">
    <property type="match status" value="1"/>
</dbReference>
<proteinExistence type="predicted"/>
<dbReference type="Proteomes" id="UP000076722">
    <property type="component" value="Unassembled WGS sequence"/>
</dbReference>
<name>A0A164PIZ0_9AGAM</name>
<organism evidence="2 3">
    <name type="scientific">Sistotremastrum niveocremeum HHB9708</name>
    <dbReference type="NCBI Taxonomy" id="1314777"/>
    <lineage>
        <taxon>Eukaryota</taxon>
        <taxon>Fungi</taxon>
        <taxon>Dikarya</taxon>
        <taxon>Basidiomycota</taxon>
        <taxon>Agaricomycotina</taxon>
        <taxon>Agaricomycetes</taxon>
        <taxon>Sistotremastrales</taxon>
        <taxon>Sistotremastraceae</taxon>
        <taxon>Sertulicium</taxon>
        <taxon>Sertulicium niveocremeum</taxon>
    </lineage>
</organism>
<evidence type="ECO:0000256" key="1">
    <source>
        <dbReference type="SAM" id="MobiDB-lite"/>
    </source>
</evidence>
<feature type="compositionally biased region" description="Basic residues" evidence="1">
    <location>
        <begin position="580"/>
        <end position="591"/>
    </location>
</feature>
<dbReference type="EMBL" id="KV419433">
    <property type="protein sequence ID" value="KZS88775.1"/>
    <property type="molecule type" value="Genomic_DNA"/>
</dbReference>
<keyword evidence="3" id="KW-1185">Reference proteome</keyword>
<evidence type="ECO:0000313" key="2">
    <source>
        <dbReference type="EMBL" id="KZS88775.1"/>
    </source>
</evidence>
<reference evidence="2 3" key="1">
    <citation type="journal article" date="2016" name="Mol. Biol. Evol.">
        <title>Comparative Genomics of Early-Diverging Mushroom-Forming Fungi Provides Insights into the Origins of Lignocellulose Decay Capabilities.</title>
        <authorList>
            <person name="Nagy L.G."/>
            <person name="Riley R."/>
            <person name="Tritt A."/>
            <person name="Adam C."/>
            <person name="Daum C."/>
            <person name="Floudas D."/>
            <person name="Sun H."/>
            <person name="Yadav J.S."/>
            <person name="Pangilinan J."/>
            <person name="Larsson K.H."/>
            <person name="Matsuura K."/>
            <person name="Barry K."/>
            <person name="Labutti K."/>
            <person name="Kuo R."/>
            <person name="Ohm R.A."/>
            <person name="Bhattacharya S.S."/>
            <person name="Shirouzu T."/>
            <person name="Yoshinaga Y."/>
            <person name="Martin F.M."/>
            <person name="Grigoriev I.V."/>
            <person name="Hibbett D.S."/>
        </authorList>
    </citation>
    <scope>NUCLEOTIDE SEQUENCE [LARGE SCALE GENOMIC DNA]</scope>
    <source>
        <strain evidence="2 3">HHB9708</strain>
    </source>
</reference>
<sequence length="613" mass="67703">MAAALPPCEVARRTRLLLERNARLQIPNAKDVPVPAPGIQDLNMSEGLDLSGMRLVEDVIDEQAFLEHGEKVLDHFDAALAKGRGNHTNRTAKAKLLHQQRLKDGSYRPVRNSGVWRDRDGKIGIVYLSHADLASGKDLFWHGMPGGLQNLGLWSSQQLFAICPCRLDKKEKGIDPRHEMYRHLSDVLGVECFCNKEVPPTGPLLGMTEGNVDLQNKIRQVWQERVEAQCQRDSVGVSPGYLEGKEWTDNELKVLAQEDFETVDEVDEVIDDDDIVEDVGDSTGVPNDPTRLVRPENDPDRKYHFEACGLTHLVHAWVASGHQNSPKAKLVPSAQMLGAGTAYRSAAVKSHLYNTRILHAYAAMCLRRTIPSEYDKAKPIYDAGKWISEDSPDGIALGQAILWKLQVAIHRDTQDGLGNFCIAFNFGRWVPDGMFGGGMAFPDLGLMFEYPPGSILIFRSADLFHGVMPWQPAHCRGDSITPGRVSWVLFTSQAARRILDGKPPGWLVKTNQGDNKYQTVVMVTPWGSWSGCSHGPPGNPRPDPMTNIGLLVQQLELQAAADLEAKKVKEAKDADQLAKAAKRKLARQAKGKAKEDAKKAKTSASTSTLNDVE</sequence>
<dbReference type="OrthoDB" id="2658103at2759"/>
<dbReference type="AlphaFoldDB" id="A0A164PIZ0"/>
<feature type="region of interest" description="Disordered" evidence="1">
    <location>
        <begin position="572"/>
        <end position="613"/>
    </location>
</feature>
<gene>
    <name evidence="2" type="ORF">SISNIDRAFT_469852</name>
</gene>
<evidence type="ECO:0000313" key="3">
    <source>
        <dbReference type="Proteomes" id="UP000076722"/>
    </source>
</evidence>
<accession>A0A164PIZ0</accession>